<dbReference type="InterPro" id="IPR010846">
    <property type="entry name" value="AmiA-like"/>
</dbReference>
<dbReference type="Gene3D" id="2.30.260.10">
    <property type="entry name" value="putative xylanase like domain"/>
    <property type="match status" value="1"/>
</dbReference>
<comment type="caution">
    <text evidence="2">The sequence shown here is derived from an EMBL/GenBank/DDBJ whole genome shotgun (WGS) entry which is preliminary data.</text>
</comment>
<dbReference type="Gene3D" id="1.10.3670.10">
    <property type="entry name" value="Putative xylanase like domain"/>
    <property type="match status" value="1"/>
</dbReference>
<name>A0A6L8LUW5_9VIBR</name>
<evidence type="ECO:0000313" key="2">
    <source>
        <dbReference type="EMBL" id="MYM59273.1"/>
    </source>
</evidence>
<keyword evidence="1" id="KW-0732">Signal</keyword>
<dbReference type="RefSeq" id="WP_160928858.1">
    <property type="nucleotide sequence ID" value="NZ_WWEU01000002.1"/>
</dbReference>
<proteinExistence type="predicted"/>
<protein>
    <submittedName>
        <fullName evidence="2">DUF1460 domain-containing protein</fullName>
    </submittedName>
</protein>
<dbReference type="SUPFAM" id="SSF54001">
    <property type="entry name" value="Cysteine proteinases"/>
    <property type="match status" value="1"/>
</dbReference>
<feature type="signal peptide" evidence="1">
    <location>
        <begin position="1"/>
        <end position="21"/>
    </location>
</feature>
<keyword evidence="3" id="KW-1185">Reference proteome</keyword>
<evidence type="ECO:0000313" key="3">
    <source>
        <dbReference type="Proteomes" id="UP000478571"/>
    </source>
</evidence>
<feature type="chain" id="PRO_5026920185" evidence="1">
    <location>
        <begin position="22"/>
        <end position="277"/>
    </location>
</feature>
<dbReference type="AlphaFoldDB" id="A0A6L8LUW5"/>
<accession>A0A6L8LUW5</accession>
<evidence type="ECO:0000256" key="1">
    <source>
        <dbReference type="SAM" id="SignalP"/>
    </source>
</evidence>
<dbReference type="Pfam" id="PF07313">
    <property type="entry name" value="AmiA-like"/>
    <property type="match status" value="1"/>
</dbReference>
<dbReference type="Proteomes" id="UP000478571">
    <property type="component" value="Unassembled WGS sequence"/>
</dbReference>
<dbReference type="InterPro" id="IPR038765">
    <property type="entry name" value="Papain-like_cys_pep_sf"/>
</dbReference>
<organism evidence="2 3">
    <name type="scientific">Vibrio tetraodonis subsp. pristinus</name>
    <dbReference type="NCBI Taxonomy" id="2695891"/>
    <lineage>
        <taxon>Bacteria</taxon>
        <taxon>Pseudomonadati</taxon>
        <taxon>Pseudomonadota</taxon>
        <taxon>Gammaproteobacteria</taxon>
        <taxon>Vibrionales</taxon>
        <taxon>Vibrionaceae</taxon>
        <taxon>Vibrio</taxon>
    </lineage>
</organism>
<dbReference type="EMBL" id="WWEU01000002">
    <property type="protein sequence ID" value="MYM59273.1"/>
    <property type="molecule type" value="Genomic_DNA"/>
</dbReference>
<sequence>MKQLTTLLVLCVSALSHPASARNTESSARDANNSKTRLFSDYASFYTQAQTRLEAIIDTEQLPTSDKIRQLSSVFIDVPYAANRMIGDQNTDEQLVIKLGELDCFTYLDYVEALRKSEQLDDFKDNLIQTRYINDEVDFKARRHFFSDWVSEEAYNAIDITAKLSDFSNTVTKNLNQKENGDLFLVGLPIKRRDITYIPSDKVDEDVIKNMRDGDYVGTYSNIEGLDVTHTGIFIQTDNGPVYRNASSKRANNRVVDTPFLQYVKTIPGIVVYRALD</sequence>
<gene>
    <name evidence="2" type="ORF">GTG28_08555</name>
</gene>
<reference evidence="2 3" key="1">
    <citation type="submission" date="2020-01" db="EMBL/GenBank/DDBJ databases">
        <title>Draft Genome Sequence of Vibrio sp. strain OCN044, Isolated from a Healthy Coral at Palmyra Atoll.</title>
        <authorList>
            <person name="Videau P."/>
            <person name="Loughran R."/>
            <person name="Esquivel A."/>
            <person name="Deadmond M."/>
            <person name="Paddock B.E."/>
            <person name="Saw J.H."/>
            <person name="Ushijima B."/>
        </authorList>
    </citation>
    <scope>NUCLEOTIDE SEQUENCE [LARGE SCALE GENOMIC DNA]</scope>
    <source>
        <strain evidence="2 3">OCN044</strain>
    </source>
</reference>